<comment type="function">
    <text evidence="5">Modulates RecA activity.</text>
</comment>
<comment type="caution">
    <text evidence="9">The sequence shown here is derived from an EMBL/GenBank/DDBJ whole genome shotgun (WGS) entry which is preliminary data.</text>
</comment>
<keyword evidence="4 5" id="KW-0963">Cytoplasm</keyword>
<evidence type="ECO:0000256" key="1">
    <source>
        <dbReference type="ARBA" id="ARBA00004496"/>
    </source>
</evidence>
<evidence type="ECO:0000259" key="6">
    <source>
        <dbReference type="Pfam" id="PF02631"/>
    </source>
</evidence>
<dbReference type="EMBL" id="JACRTG010000026">
    <property type="protein sequence ID" value="MBC8588747.1"/>
    <property type="molecule type" value="Genomic_DNA"/>
</dbReference>
<dbReference type="Pfam" id="PF02631">
    <property type="entry name" value="RecX_HTH2"/>
    <property type="match status" value="1"/>
</dbReference>
<dbReference type="Pfam" id="PF21982">
    <property type="entry name" value="RecX_HTH1"/>
    <property type="match status" value="1"/>
</dbReference>
<evidence type="ECO:0000256" key="5">
    <source>
        <dbReference type="HAMAP-Rule" id="MF_01114"/>
    </source>
</evidence>
<proteinExistence type="inferred from homology"/>
<gene>
    <name evidence="5" type="primary">recX</name>
    <name evidence="9" type="ORF">H8707_11015</name>
</gene>
<evidence type="ECO:0000313" key="10">
    <source>
        <dbReference type="Proteomes" id="UP000601171"/>
    </source>
</evidence>
<evidence type="ECO:0000256" key="2">
    <source>
        <dbReference type="ARBA" id="ARBA00009695"/>
    </source>
</evidence>
<dbReference type="Gene3D" id="1.10.10.10">
    <property type="entry name" value="Winged helix-like DNA-binding domain superfamily/Winged helix DNA-binding domain"/>
    <property type="match status" value="3"/>
</dbReference>
<evidence type="ECO:0000256" key="3">
    <source>
        <dbReference type="ARBA" id="ARBA00018111"/>
    </source>
</evidence>
<dbReference type="InterPro" id="IPR053926">
    <property type="entry name" value="RecX_HTH_1st"/>
</dbReference>
<sequence length="206" mass="24629">MKITDIKPQKYKKRVNIYVDDKFAFGLSEELKYKYDLKIGDDVDDEFIQDILLAEELTKSINYALKLLTYRQRTEEELVRSLKRKGFDEFYIEKTMEYCKNNNYINDIEFTRSFINDKVNLNNYGSERIKYELLNKGITKEIIDRELDMGEEYQYKNAMKLAEKKLKSYEGQEYAAIYRKLGGYLHRKGYPYDIVSKVLRDTLNQG</sequence>
<dbReference type="PANTHER" id="PTHR33602">
    <property type="entry name" value="REGULATORY PROTEIN RECX FAMILY PROTEIN"/>
    <property type="match status" value="1"/>
</dbReference>
<name>A0A926IFQ4_9FIRM</name>
<dbReference type="HAMAP" id="MF_01114">
    <property type="entry name" value="RecX"/>
    <property type="match status" value="1"/>
</dbReference>
<dbReference type="AlphaFoldDB" id="A0A926IFQ4"/>
<evidence type="ECO:0000259" key="8">
    <source>
        <dbReference type="Pfam" id="PF21982"/>
    </source>
</evidence>
<comment type="subcellular location">
    <subcellularLocation>
        <location evidence="1 5">Cytoplasm</location>
    </subcellularLocation>
</comment>
<dbReference type="GO" id="GO:0005737">
    <property type="term" value="C:cytoplasm"/>
    <property type="evidence" value="ECO:0007669"/>
    <property type="project" value="UniProtKB-SubCell"/>
</dbReference>
<evidence type="ECO:0000313" key="9">
    <source>
        <dbReference type="EMBL" id="MBC8588747.1"/>
    </source>
</evidence>
<evidence type="ECO:0000259" key="7">
    <source>
        <dbReference type="Pfam" id="PF21981"/>
    </source>
</evidence>
<dbReference type="GO" id="GO:0006282">
    <property type="term" value="P:regulation of DNA repair"/>
    <property type="evidence" value="ECO:0007669"/>
    <property type="project" value="UniProtKB-UniRule"/>
</dbReference>
<dbReference type="InterPro" id="IPR053925">
    <property type="entry name" value="RecX_HTH_3rd"/>
</dbReference>
<dbReference type="RefSeq" id="WP_262430200.1">
    <property type="nucleotide sequence ID" value="NZ_JACRTG010000026.1"/>
</dbReference>
<feature type="domain" description="RecX third three-helical" evidence="7">
    <location>
        <begin position="152"/>
        <end position="199"/>
    </location>
</feature>
<dbReference type="InterPro" id="IPR053924">
    <property type="entry name" value="RecX_HTH_2nd"/>
</dbReference>
<dbReference type="Proteomes" id="UP000601171">
    <property type="component" value="Unassembled WGS sequence"/>
</dbReference>
<evidence type="ECO:0000256" key="4">
    <source>
        <dbReference type="ARBA" id="ARBA00022490"/>
    </source>
</evidence>
<keyword evidence="10" id="KW-1185">Reference proteome</keyword>
<feature type="domain" description="RecX first three-helical" evidence="8">
    <location>
        <begin position="62"/>
        <end position="99"/>
    </location>
</feature>
<dbReference type="InterPro" id="IPR036388">
    <property type="entry name" value="WH-like_DNA-bd_sf"/>
</dbReference>
<dbReference type="PANTHER" id="PTHR33602:SF1">
    <property type="entry name" value="REGULATORY PROTEIN RECX FAMILY PROTEIN"/>
    <property type="match status" value="1"/>
</dbReference>
<dbReference type="InterPro" id="IPR003783">
    <property type="entry name" value="Regulatory_RecX"/>
</dbReference>
<organism evidence="9 10">
    <name type="scientific">Paratissierella segnis</name>
    <dbReference type="NCBI Taxonomy" id="2763679"/>
    <lineage>
        <taxon>Bacteria</taxon>
        <taxon>Bacillati</taxon>
        <taxon>Bacillota</taxon>
        <taxon>Tissierellia</taxon>
        <taxon>Tissierellales</taxon>
        <taxon>Tissierellaceae</taxon>
        <taxon>Paratissierella</taxon>
    </lineage>
</organism>
<protein>
    <recommendedName>
        <fullName evidence="3 5">Regulatory protein RecX</fullName>
    </recommendedName>
</protein>
<dbReference type="Pfam" id="PF21981">
    <property type="entry name" value="RecX_HTH3"/>
    <property type="match status" value="1"/>
</dbReference>
<accession>A0A926IFQ4</accession>
<feature type="domain" description="RecX second three-helical" evidence="6">
    <location>
        <begin position="106"/>
        <end position="145"/>
    </location>
</feature>
<reference evidence="9" key="1">
    <citation type="submission" date="2020-08" db="EMBL/GenBank/DDBJ databases">
        <title>Genome public.</title>
        <authorList>
            <person name="Liu C."/>
            <person name="Sun Q."/>
        </authorList>
    </citation>
    <scope>NUCLEOTIDE SEQUENCE</scope>
    <source>
        <strain evidence="9">BX21</strain>
    </source>
</reference>
<comment type="similarity">
    <text evidence="2 5">Belongs to the RecX family.</text>
</comment>